<feature type="compositionally biased region" description="Gly residues" evidence="1">
    <location>
        <begin position="248"/>
        <end position="258"/>
    </location>
</feature>
<gene>
    <name evidence="2" type="ORF">C8E87_3173</name>
</gene>
<feature type="region of interest" description="Disordered" evidence="1">
    <location>
        <begin position="49"/>
        <end position="124"/>
    </location>
</feature>
<evidence type="ECO:0000313" key="2">
    <source>
        <dbReference type="EMBL" id="TDO39483.1"/>
    </source>
</evidence>
<dbReference type="Proteomes" id="UP000294901">
    <property type="component" value="Unassembled WGS sequence"/>
</dbReference>
<reference evidence="2 3" key="1">
    <citation type="submission" date="2019-03" db="EMBL/GenBank/DDBJ databases">
        <title>Sequencing the genomes of 1000 actinobacteria strains.</title>
        <authorList>
            <person name="Klenk H.-P."/>
        </authorList>
    </citation>
    <scope>NUCLEOTIDE SEQUENCE [LARGE SCALE GENOMIC DNA]</scope>
    <source>
        <strain evidence="2 3">DSM 43805</strain>
    </source>
</reference>
<sequence length="324" mass="35007">MNDSSTQACSFCRTCLWSLIADNAPSTSYSDRAGWATGTAWIIHVAARGHTRHSGRMRSKEAGKSAVGKPAQRPLTTTSSDATTTRTTGGVRDADRRPRLGLATDHEHPPKPRTRGRRRTTPEYLQSRRHIRPEADAVACSLQPLPRHVGSPANWLASFTGRRTTLSTRAHQFSNANTDVAPFARRNGLRRQPPALNTASCKPPSRRSRRRGWTRPCDRGSRSAPTTEVSTNCRSVSRETGRGLRAGSRGGWRPGAGGRGRRPGQEAGAGGRRTGSRRTGSRRTGPEAGGPEAGGPEAGVDFAAEGSRETARTNSWLGESWPLF</sequence>
<feature type="compositionally biased region" description="Polar residues" evidence="1">
    <location>
        <begin position="223"/>
        <end position="235"/>
    </location>
</feature>
<proteinExistence type="predicted"/>
<name>A0A4R6JS36_9ACTN</name>
<evidence type="ECO:0000256" key="1">
    <source>
        <dbReference type="SAM" id="MobiDB-lite"/>
    </source>
</evidence>
<dbReference type="AlphaFoldDB" id="A0A4R6JS36"/>
<feature type="compositionally biased region" description="Low complexity" evidence="1">
    <location>
        <begin position="76"/>
        <end position="91"/>
    </location>
</feature>
<dbReference type="EMBL" id="SNWR01000001">
    <property type="protein sequence ID" value="TDO39483.1"/>
    <property type="molecule type" value="Genomic_DNA"/>
</dbReference>
<evidence type="ECO:0000313" key="3">
    <source>
        <dbReference type="Proteomes" id="UP000294901"/>
    </source>
</evidence>
<comment type="caution">
    <text evidence="2">The sequence shown here is derived from an EMBL/GenBank/DDBJ whole genome shotgun (WGS) entry which is preliminary data.</text>
</comment>
<protein>
    <submittedName>
        <fullName evidence="2">Uncharacterized protein</fullName>
    </submittedName>
</protein>
<feature type="compositionally biased region" description="Basic and acidic residues" evidence="1">
    <location>
        <begin position="92"/>
        <end position="110"/>
    </location>
</feature>
<keyword evidence="3" id="KW-1185">Reference proteome</keyword>
<feature type="compositionally biased region" description="Basic residues" evidence="1">
    <location>
        <begin position="204"/>
        <end position="213"/>
    </location>
</feature>
<accession>A0A4R6JS36</accession>
<feature type="region of interest" description="Disordered" evidence="1">
    <location>
        <begin position="185"/>
        <end position="324"/>
    </location>
</feature>
<feature type="compositionally biased region" description="Gly residues" evidence="1">
    <location>
        <begin position="287"/>
        <end position="297"/>
    </location>
</feature>
<organism evidence="2 3">
    <name type="scientific">Paractinoplanes brasiliensis</name>
    <dbReference type="NCBI Taxonomy" id="52695"/>
    <lineage>
        <taxon>Bacteria</taxon>
        <taxon>Bacillati</taxon>
        <taxon>Actinomycetota</taxon>
        <taxon>Actinomycetes</taxon>
        <taxon>Micromonosporales</taxon>
        <taxon>Micromonosporaceae</taxon>
        <taxon>Paractinoplanes</taxon>
    </lineage>
</organism>